<name>A0A0G0UGQ2_9BACT</name>
<accession>A0A0G0UGQ2</accession>
<dbReference type="AlphaFoldDB" id="A0A0G0UGQ2"/>
<evidence type="ECO:0000313" key="2">
    <source>
        <dbReference type="Proteomes" id="UP000034616"/>
    </source>
</evidence>
<protein>
    <submittedName>
        <fullName evidence="1">Uncharacterized protein</fullName>
    </submittedName>
</protein>
<proteinExistence type="predicted"/>
<sequence>MLFLKEVFPGHESPATEIGIMAYGLEISIATVHEYALGDGRIEPIITHTSIVF</sequence>
<organism evidence="1 2">
    <name type="scientific">Candidatus Uhrbacteria bacterium GW2011_GWC2_41_11</name>
    <dbReference type="NCBI Taxonomy" id="1618985"/>
    <lineage>
        <taxon>Bacteria</taxon>
        <taxon>Candidatus Uhriibacteriota</taxon>
    </lineage>
</organism>
<dbReference type="EMBL" id="LCAH01000010">
    <property type="protein sequence ID" value="KKR86626.1"/>
    <property type="molecule type" value="Genomic_DNA"/>
</dbReference>
<evidence type="ECO:0000313" key="1">
    <source>
        <dbReference type="EMBL" id="KKR86626.1"/>
    </source>
</evidence>
<dbReference type="Proteomes" id="UP000034616">
    <property type="component" value="Unassembled WGS sequence"/>
</dbReference>
<comment type="caution">
    <text evidence="1">The sequence shown here is derived from an EMBL/GenBank/DDBJ whole genome shotgun (WGS) entry which is preliminary data.</text>
</comment>
<reference evidence="1 2" key="1">
    <citation type="journal article" date="2015" name="Nature">
        <title>rRNA introns, odd ribosomes, and small enigmatic genomes across a large radiation of phyla.</title>
        <authorList>
            <person name="Brown C.T."/>
            <person name="Hug L.A."/>
            <person name="Thomas B.C."/>
            <person name="Sharon I."/>
            <person name="Castelle C.J."/>
            <person name="Singh A."/>
            <person name="Wilkins M.J."/>
            <person name="Williams K.H."/>
            <person name="Banfield J.F."/>
        </authorList>
    </citation>
    <scope>NUCLEOTIDE SEQUENCE [LARGE SCALE GENOMIC DNA]</scope>
</reference>
<gene>
    <name evidence="1" type="ORF">UU35_C0010G0004</name>
</gene>